<evidence type="ECO:0000313" key="3">
    <source>
        <dbReference type="EMBL" id="KNZ58897.1"/>
    </source>
</evidence>
<dbReference type="STRING" id="27349.A0A0L6VEC2"/>
<organism evidence="3 4">
    <name type="scientific">Puccinia sorghi</name>
    <dbReference type="NCBI Taxonomy" id="27349"/>
    <lineage>
        <taxon>Eukaryota</taxon>
        <taxon>Fungi</taxon>
        <taxon>Dikarya</taxon>
        <taxon>Basidiomycota</taxon>
        <taxon>Pucciniomycotina</taxon>
        <taxon>Pucciniomycetes</taxon>
        <taxon>Pucciniales</taxon>
        <taxon>Pucciniaceae</taxon>
        <taxon>Puccinia</taxon>
    </lineage>
</organism>
<feature type="domain" description="Protein kinase" evidence="2">
    <location>
        <begin position="204"/>
        <end position="496"/>
    </location>
</feature>
<accession>A0A0L6VEC2</accession>
<evidence type="ECO:0000313" key="4">
    <source>
        <dbReference type="Proteomes" id="UP000037035"/>
    </source>
</evidence>
<dbReference type="PANTHER" id="PTHR43173:SF37">
    <property type="entry name" value="ABC1 FAMILY PROTEIN C10F6.14C"/>
    <property type="match status" value="1"/>
</dbReference>
<reference evidence="3 4" key="1">
    <citation type="submission" date="2015-08" db="EMBL/GenBank/DDBJ databases">
        <title>Next Generation Sequencing and Analysis of the Genome of Puccinia sorghi L Schw, the Causal Agent of Maize Common Rust.</title>
        <authorList>
            <person name="Rochi L."/>
            <person name="Burguener G."/>
            <person name="Darino M."/>
            <person name="Turjanski A."/>
            <person name="Kreff E."/>
            <person name="Dieguez M.J."/>
            <person name="Sacco F."/>
        </authorList>
    </citation>
    <scope>NUCLEOTIDE SEQUENCE [LARGE SCALE GENOMIC DNA]</scope>
    <source>
        <strain evidence="3 4">RO10H11247</strain>
    </source>
</reference>
<dbReference type="EMBL" id="LAVV01006657">
    <property type="protein sequence ID" value="KNZ58897.1"/>
    <property type="molecule type" value="Genomic_DNA"/>
</dbReference>
<dbReference type="InterPro" id="IPR051130">
    <property type="entry name" value="Mito_struct-func_regulator"/>
</dbReference>
<dbReference type="GO" id="GO:0004672">
    <property type="term" value="F:protein kinase activity"/>
    <property type="evidence" value="ECO:0007669"/>
    <property type="project" value="InterPro"/>
</dbReference>
<dbReference type="InterPro" id="IPR004147">
    <property type="entry name" value="ABC1_dom"/>
</dbReference>
<dbReference type="PANTHER" id="PTHR43173">
    <property type="entry name" value="ABC1 FAMILY PROTEIN"/>
    <property type="match status" value="1"/>
</dbReference>
<keyword evidence="3" id="KW-0808">Transferase</keyword>
<dbReference type="Proteomes" id="UP000037035">
    <property type="component" value="Unassembled WGS sequence"/>
</dbReference>
<keyword evidence="3" id="KW-0418">Kinase</keyword>
<dbReference type="InterPro" id="IPR011009">
    <property type="entry name" value="Kinase-like_dom_sf"/>
</dbReference>
<name>A0A0L6VEC2_9BASI</name>
<dbReference type="InterPro" id="IPR000719">
    <property type="entry name" value="Prot_kinase_dom"/>
</dbReference>
<protein>
    <submittedName>
        <fullName evidence="3">Atypical/ABC1/ABC1-B protein kinase</fullName>
    </submittedName>
</protein>
<dbReference type="Pfam" id="PF03109">
    <property type="entry name" value="ABC1"/>
    <property type="match status" value="1"/>
</dbReference>
<dbReference type="VEuPathDB" id="FungiDB:VP01_1838g5"/>
<dbReference type="SUPFAM" id="SSF56112">
    <property type="entry name" value="Protein kinase-like (PK-like)"/>
    <property type="match status" value="1"/>
</dbReference>
<dbReference type="GO" id="GO:0005524">
    <property type="term" value="F:ATP binding"/>
    <property type="evidence" value="ECO:0007669"/>
    <property type="project" value="InterPro"/>
</dbReference>
<dbReference type="OrthoDB" id="427480at2759"/>
<keyword evidence="4" id="KW-1185">Reference proteome</keyword>
<comment type="similarity">
    <text evidence="1">Belongs to the protein kinase superfamily. ADCK protein kinase family.</text>
</comment>
<proteinExistence type="inferred from homology"/>
<dbReference type="CDD" id="cd13969">
    <property type="entry name" value="ADCK1-like"/>
    <property type="match status" value="1"/>
</dbReference>
<dbReference type="SMART" id="SM00220">
    <property type="entry name" value="S_TKc"/>
    <property type="match status" value="1"/>
</dbReference>
<dbReference type="Gene3D" id="1.10.510.10">
    <property type="entry name" value="Transferase(Phosphotransferase) domain 1"/>
    <property type="match status" value="1"/>
</dbReference>
<sequence length="638" mass="72245">MADSTEVFPMEVMLEACAVEIVLVLLECIVRGWCAVKMFLLTVNSLKHNHFLTRRLQRNIASINNQPLKTKQTNAIFIGTFIAVLGVGWSIDRYLYAEALARTARLAYNAGLSILDYKLNFHPDSSPDQLHERVSKRISDTCLKNGGLYIKLGQSIAIQAAILPPSFKRAFETMFDAAKPLPFHDIQRVWNQEFPGGLDQYFDHFDRLPIASGSIAQVHRARLKGSGKLVAVKVQRPDIPIQIELDLFAYRSLLYVYEKVFDLPVYFIAHYVSDQIRKETDFICEARNSERTAQFFKNDTILRDNVYIPKVHWPLTTARILTTEFVEDGCRLTDAARLEEKQLKKKDVMDLAMKMFTQMLFSHGWLHCDLHPGNVLVFRREGKPKLALIDHGLYIQLPEKFRRDYCELWRSLFVLDTASIDRIAQGWGIANSDLFASATLLRPFKTRRKQDPKLGADGQLAKQATNTSYESSLKIKETMKTILENEALIPRELIFIVRSMRMMQGNNQVLGSPTNRINIMAHGAAAGMAINPSGRTTLLSAPVGLGGVVRRWVVEVVRLWKFRTMLMLVDVGFFLTQVRQWWIVHLSRSAAASGGGAGASSTSLHAAREGFEDLLQRQLQNMAKEEFGISLDDSAFMG</sequence>
<dbReference type="AlphaFoldDB" id="A0A0L6VEC2"/>
<evidence type="ECO:0000259" key="2">
    <source>
        <dbReference type="SMART" id="SM00220"/>
    </source>
</evidence>
<dbReference type="InterPro" id="IPR045307">
    <property type="entry name" value="ADCK1_dom"/>
</dbReference>
<gene>
    <name evidence="3" type="ORF">VP01_1838g5</name>
</gene>
<evidence type="ECO:0000256" key="1">
    <source>
        <dbReference type="ARBA" id="ARBA00009670"/>
    </source>
</evidence>
<comment type="caution">
    <text evidence="3">The sequence shown here is derived from an EMBL/GenBank/DDBJ whole genome shotgun (WGS) entry which is preliminary data.</text>
</comment>